<dbReference type="SUPFAM" id="SSF51905">
    <property type="entry name" value="FAD/NAD(P)-binding domain"/>
    <property type="match status" value="1"/>
</dbReference>
<organism evidence="1">
    <name type="scientific">Archaeoglobus fulgidus</name>
    <dbReference type="NCBI Taxonomy" id="2234"/>
    <lineage>
        <taxon>Archaea</taxon>
        <taxon>Methanobacteriati</taxon>
        <taxon>Methanobacteriota</taxon>
        <taxon>Archaeoglobi</taxon>
        <taxon>Archaeoglobales</taxon>
        <taxon>Archaeoglobaceae</taxon>
        <taxon>Archaeoglobus</taxon>
    </lineage>
</organism>
<accession>A0A7J3M330</accession>
<dbReference type="PRINTS" id="PR00420">
    <property type="entry name" value="RNGMNOXGNASE"/>
</dbReference>
<dbReference type="AlphaFoldDB" id="A0A7J3M330"/>
<name>A0A7J3M330_ARCFL</name>
<dbReference type="EMBL" id="DSYZ01000098">
    <property type="protein sequence ID" value="HGT83118.1"/>
    <property type="molecule type" value="Genomic_DNA"/>
</dbReference>
<gene>
    <name evidence="1" type="ORF">ENT52_05270</name>
</gene>
<sequence length="370" mass="41326">MFFPTRLVILIVGAGPAGSLSATLLGKENDVLIAEEHQSAGFPVQCAGLISYECFERYSKYCKVSKAVENEIKGAFFFSPSGNFFEAKGKAFVIERKILDEMLLIKASEFAEVFVKTKVNFKGEKAIVGSREIRPDFIIGADGVYSEVARAFGFKRPRFYSAIQIEAKFEAMDENFVEIYLGRNYSEFFAYAIPIADTAKIGVIAKRNVLQYLRNLIEKHPSVSKRIKGSVVELNSGLIPANLVNFVKGKVALIGDSAGMVKPYSGGGLFYLLIASEKLAENFPNLEKYRSAFLKELGREIRLGKKLRRVYNLEDEELEAIVKALKSFEFSDIDMDRPSTLLRLKNVFKIFKLLLTNPSLAKLALKVLGD</sequence>
<dbReference type="Gene3D" id="3.30.9.10">
    <property type="entry name" value="D-Amino Acid Oxidase, subunit A, domain 2"/>
    <property type="match status" value="1"/>
</dbReference>
<dbReference type="PANTHER" id="PTHR42685">
    <property type="entry name" value="GERANYLGERANYL DIPHOSPHATE REDUCTASE"/>
    <property type="match status" value="1"/>
</dbReference>
<proteinExistence type="predicted"/>
<dbReference type="Gene3D" id="3.50.50.60">
    <property type="entry name" value="FAD/NAD(P)-binding domain"/>
    <property type="match status" value="1"/>
</dbReference>
<reference evidence="1" key="1">
    <citation type="journal article" date="2020" name="mSystems">
        <title>Genome- and Community-Level Interaction Insights into Carbon Utilization and Element Cycling Functions of Hydrothermarchaeota in Hydrothermal Sediment.</title>
        <authorList>
            <person name="Zhou Z."/>
            <person name="Liu Y."/>
            <person name="Xu W."/>
            <person name="Pan J."/>
            <person name="Luo Z.H."/>
            <person name="Li M."/>
        </authorList>
    </citation>
    <scope>NUCLEOTIDE SEQUENCE [LARGE SCALE GENOMIC DNA]</scope>
    <source>
        <strain evidence="1">SpSt-587</strain>
    </source>
</reference>
<evidence type="ECO:0000313" key="1">
    <source>
        <dbReference type="EMBL" id="HGT83118.1"/>
    </source>
</evidence>
<dbReference type="InterPro" id="IPR050407">
    <property type="entry name" value="Geranylgeranyl_reductase"/>
</dbReference>
<dbReference type="InterPro" id="IPR036188">
    <property type="entry name" value="FAD/NAD-bd_sf"/>
</dbReference>
<comment type="caution">
    <text evidence="1">The sequence shown here is derived from an EMBL/GenBank/DDBJ whole genome shotgun (WGS) entry which is preliminary data.</text>
</comment>
<dbReference type="PANTHER" id="PTHR42685:SF22">
    <property type="entry name" value="CONDITIONED MEDIUM FACTOR RECEPTOR 1"/>
    <property type="match status" value="1"/>
</dbReference>
<protein>
    <submittedName>
        <fullName evidence="1">NAD(P)/FAD-dependent oxidoreductase</fullName>
    </submittedName>
</protein>